<reference evidence="1" key="1">
    <citation type="submission" date="2021-03" db="EMBL/GenBank/DDBJ databases">
        <authorList>
            <consortium name="DOE Joint Genome Institute"/>
            <person name="Ahrendt S."/>
            <person name="Looney B.P."/>
            <person name="Miyauchi S."/>
            <person name="Morin E."/>
            <person name="Drula E."/>
            <person name="Courty P.E."/>
            <person name="Chicoki N."/>
            <person name="Fauchery L."/>
            <person name="Kohler A."/>
            <person name="Kuo A."/>
            <person name="Labutti K."/>
            <person name="Pangilinan J."/>
            <person name="Lipzen A."/>
            <person name="Riley R."/>
            <person name="Andreopoulos W."/>
            <person name="He G."/>
            <person name="Johnson J."/>
            <person name="Barry K.W."/>
            <person name="Grigoriev I.V."/>
            <person name="Nagy L."/>
            <person name="Hibbett D."/>
            <person name="Henrissat B."/>
            <person name="Matheny P.B."/>
            <person name="Labbe J."/>
            <person name="Martin F."/>
        </authorList>
    </citation>
    <scope>NUCLEOTIDE SEQUENCE</scope>
    <source>
        <strain evidence="1">HHB10654</strain>
    </source>
</reference>
<reference evidence="1" key="2">
    <citation type="journal article" date="2022" name="New Phytol.">
        <title>Evolutionary transition to the ectomycorrhizal habit in the genomes of a hyperdiverse lineage of mushroom-forming fungi.</title>
        <authorList>
            <person name="Looney B."/>
            <person name="Miyauchi S."/>
            <person name="Morin E."/>
            <person name="Drula E."/>
            <person name="Courty P.E."/>
            <person name="Kohler A."/>
            <person name="Kuo A."/>
            <person name="LaButti K."/>
            <person name="Pangilinan J."/>
            <person name="Lipzen A."/>
            <person name="Riley R."/>
            <person name="Andreopoulos W."/>
            <person name="He G."/>
            <person name="Johnson J."/>
            <person name="Nolan M."/>
            <person name="Tritt A."/>
            <person name="Barry K.W."/>
            <person name="Grigoriev I.V."/>
            <person name="Nagy L.G."/>
            <person name="Hibbett D."/>
            <person name="Henrissat B."/>
            <person name="Matheny P.B."/>
            <person name="Labbe J."/>
            <person name="Martin F.M."/>
        </authorList>
    </citation>
    <scope>NUCLEOTIDE SEQUENCE</scope>
    <source>
        <strain evidence="1">HHB10654</strain>
    </source>
</reference>
<protein>
    <submittedName>
        <fullName evidence="1">3-hydroxyisobutyrate dehydrogenase</fullName>
    </submittedName>
</protein>
<evidence type="ECO:0000313" key="2">
    <source>
        <dbReference type="Proteomes" id="UP000814140"/>
    </source>
</evidence>
<keyword evidence="2" id="KW-1185">Reference proteome</keyword>
<evidence type="ECO:0000313" key="1">
    <source>
        <dbReference type="EMBL" id="KAI0064704.1"/>
    </source>
</evidence>
<dbReference type="EMBL" id="MU277198">
    <property type="protein sequence ID" value="KAI0064704.1"/>
    <property type="molecule type" value="Genomic_DNA"/>
</dbReference>
<proteinExistence type="predicted"/>
<dbReference type="Proteomes" id="UP000814140">
    <property type="component" value="Unassembled WGS sequence"/>
</dbReference>
<accession>A0ACB8T752</accession>
<sequence length="360" mass="38194">MRATTRSLQQWDRYLSRGKSTSFIGLGRMGSEMAYNLFSKRYAEANDAHFVVCDAMPESATRFCENFLKQFPGAKMAIASTPEEAVLASSTVITMLPSSPHVRKVYSESGGLIPALRLLSETEAKATVCIDSTTLDVQVGRDVAAETRQTGAEMVDAPVSGGVTGAKAGTLSFLVGGTESAFRLTQPTLARMGQRIIYCGASGAGLAAKICNNLVLGVEQIVVAEAMLLGQRLGLNAAVLAGVINSSTGACWSSSVNNPVPGALPDRSPPSEREYEGGFATSLMIKDMGLATDVSQASGSPLPLAEAAGRIYQDAVRLHPELGKKDFSSVYQYLQRAAEEGRKTAYVCRACQCDPPFRAI</sequence>
<comment type="caution">
    <text evidence="1">The sequence shown here is derived from an EMBL/GenBank/DDBJ whole genome shotgun (WGS) entry which is preliminary data.</text>
</comment>
<gene>
    <name evidence="1" type="ORF">BV25DRAFT_279976</name>
</gene>
<name>A0ACB8T752_9AGAM</name>
<organism evidence="1 2">
    <name type="scientific">Artomyces pyxidatus</name>
    <dbReference type="NCBI Taxonomy" id="48021"/>
    <lineage>
        <taxon>Eukaryota</taxon>
        <taxon>Fungi</taxon>
        <taxon>Dikarya</taxon>
        <taxon>Basidiomycota</taxon>
        <taxon>Agaricomycotina</taxon>
        <taxon>Agaricomycetes</taxon>
        <taxon>Russulales</taxon>
        <taxon>Auriscalpiaceae</taxon>
        <taxon>Artomyces</taxon>
    </lineage>
</organism>